<dbReference type="InterPro" id="IPR043502">
    <property type="entry name" value="DNA/RNA_pol_sf"/>
</dbReference>
<dbReference type="GO" id="GO:0003964">
    <property type="term" value="F:RNA-directed DNA polymerase activity"/>
    <property type="evidence" value="ECO:0007669"/>
    <property type="project" value="UniProtKB-KW"/>
</dbReference>
<organism evidence="12">
    <name type="scientific">Tanacetum cinerariifolium</name>
    <name type="common">Dalmatian daisy</name>
    <name type="synonym">Chrysanthemum cinerariifolium</name>
    <dbReference type="NCBI Taxonomy" id="118510"/>
    <lineage>
        <taxon>Eukaryota</taxon>
        <taxon>Viridiplantae</taxon>
        <taxon>Streptophyta</taxon>
        <taxon>Embryophyta</taxon>
        <taxon>Tracheophyta</taxon>
        <taxon>Spermatophyta</taxon>
        <taxon>Magnoliopsida</taxon>
        <taxon>eudicotyledons</taxon>
        <taxon>Gunneridae</taxon>
        <taxon>Pentapetalae</taxon>
        <taxon>asterids</taxon>
        <taxon>campanulids</taxon>
        <taxon>Asterales</taxon>
        <taxon>Asteraceae</taxon>
        <taxon>Asteroideae</taxon>
        <taxon>Anthemideae</taxon>
        <taxon>Anthemidinae</taxon>
        <taxon>Tanacetum</taxon>
    </lineage>
</organism>
<dbReference type="CDD" id="cd09274">
    <property type="entry name" value="RNase_HI_RT_Ty3"/>
    <property type="match status" value="1"/>
</dbReference>
<dbReference type="GO" id="GO:0004190">
    <property type="term" value="F:aspartic-type endopeptidase activity"/>
    <property type="evidence" value="ECO:0007669"/>
    <property type="project" value="UniProtKB-KW"/>
</dbReference>
<keyword evidence="3" id="KW-0540">Nuclease</keyword>
<evidence type="ECO:0000259" key="9">
    <source>
        <dbReference type="Pfam" id="PF07727"/>
    </source>
</evidence>
<feature type="region of interest" description="Disordered" evidence="8">
    <location>
        <begin position="1453"/>
        <end position="1615"/>
    </location>
</feature>
<feature type="compositionally biased region" description="Basic and acidic residues" evidence="8">
    <location>
        <begin position="1522"/>
        <end position="1531"/>
    </location>
</feature>
<dbReference type="InterPro" id="IPR013103">
    <property type="entry name" value="RVT_2"/>
</dbReference>
<keyword evidence="2" id="KW-0548">Nucleotidyltransferase</keyword>
<proteinExistence type="predicted"/>
<feature type="compositionally biased region" description="Polar residues" evidence="8">
    <location>
        <begin position="1470"/>
        <end position="1488"/>
    </location>
</feature>
<evidence type="ECO:0000256" key="2">
    <source>
        <dbReference type="ARBA" id="ARBA00022695"/>
    </source>
</evidence>
<dbReference type="SUPFAM" id="SSF56672">
    <property type="entry name" value="DNA/RNA polymerases"/>
    <property type="match status" value="1"/>
</dbReference>
<keyword evidence="7" id="KW-0695">RNA-directed DNA polymerase</keyword>
<gene>
    <name evidence="12" type="ORF">Tci_058846</name>
</gene>
<keyword evidence="5" id="KW-0255">Endonuclease</keyword>
<evidence type="ECO:0000259" key="10">
    <source>
        <dbReference type="Pfam" id="PF17917"/>
    </source>
</evidence>
<reference evidence="12" key="1">
    <citation type="journal article" date="2019" name="Sci. Rep.">
        <title>Draft genome of Tanacetum cinerariifolium, the natural source of mosquito coil.</title>
        <authorList>
            <person name="Yamashiro T."/>
            <person name="Shiraishi A."/>
            <person name="Satake H."/>
            <person name="Nakayama K."/>
        </authorList>
    </citation>
    <scope>NUCLEOTIDE SEQUENCE</scope>
</reference>
<dbReference type="Pfam" id="PF07727">
    <property type="entry name" value="RVT_2"/>
    <property type="match status" value="1"/>
</dbReference>
<evidence type="ECO:0000256" key="4">
    <source>
        <dbReference type="ARBA" id="ARBA00022750"/>
    </source>
</evidence>
<dbReference type="EMBL" id="BKCJ010009417">
    <property type="protein sequence ID" value="GEU86868.1"/>
    <property type="molecule type" value="Genomic_DNA"/>
</dbReference>
<dbReference type="InterPro" id="IPR054722">
    <property type="entry name" value="PolX-like_BBD"/>
</dbReference>
<protein>
    <submittedName>
        <fullName evidence="12">Retrovirus-related Pol polyprotein from transposon TNT 1-94</fullName>
    </submittedName>
</protein>
<comment type="caution">
    <text evidence="12">The sequence shown here is derived from an EMBL/GenBank/DDBJ whole genome shotgun (WGS) entry which is preliminary data.</text>
</comment>
<dbReference type="InterPro" id="IPR041373">
    <property type="entry name" value="RT_RNaseH"/>
</dbReference>
<evidence type="ECO:0000313" key="12">
    <source>
        <dbReference type="EMBL" id="GEU86868.1"/>
    </source>
</evidence>
<dbReference type="PANTHER" id="PTHR34072">
    <property type="entry name" value="ENZYMATIC POLYPROTEIN-RELATED"/>
    <property type="match status" value="1"/>
</dbReference>
<evidence type="ECO:0000256" key="7">
    <source>
        <dbReference type="ARBA" id="ARBA00022918"/>
    </source>
</evidence>
<evidence type="ECO:0000259" key="11">
    <source>
        <dbReference type="Pfam" id="PF22936"/>
    </source>
</evidence>
<feature type="domain" description="Retrovirus-related Pol polyprotein from transposon TNT 1-94-like beta-barrel" evidence="11">
    <location>
        <begin position="618"/>
        <end position="689"/>
    </location>
</feature>
<feature type="compositionally biased region" description="Polar residues" evidence="8">
    <location>
        <begin position="1553"/>
        <end position="1564"/>
    </location>
</feature>
<evidence type="ECO:0000256" key="1">
    <source>
        <dbReference type="ARBA" id="ARBA00022679"/>
    </source>
</evidence>
<dbReference type="Pfam" id="PF17917">
    <property type="entry name" value="RT_RNaseH"/>
    <property type="match status" value="1"/>
</dbReference>
<keyword evidence="6" id="KW-0378">Hydrolase</keyword>
<dbReference type="PANTHER" id="PTHR34072:SF52">
    <property type="entry name" value="RIBONUCLEASE H"/>
    <property type="match status" value="1"/>
</dbReference>
<evidence type="ECO:0000256" key="8">
    <source>
        <dbReference type="SAM" id="MobiDB-lite"/>
    </source>
</evidence>
<keyword evidence="4" id="KW-0064">Aspartyl protease</keyword>
<evidence type="ECO:0000256" key="3">
    <source>
        <dbReference type="ARBA" id="ARBA00022722"/>
    </source>
</evidence>
<feature type="domain" description="Reverse transcriptase Ty1/copia-type" evidence="9">
    <location>
        <begin position="1004"/>
        <end position="1188"/>
    </location>
</feature>
<feature type="domain" description="Reverse transcriptase RNase H-like" evidence="10">
    <location>
        <begin position="1216"/>
        <end position="1296"/>
    </location>
</feature>
<evidence type="ECO:0000256" key="5">
    <source>
        <dbReference type="ARBA" id="ARBA00022759"/>
    </source>
</evidence>
<dbReference type="Pfam" id="PF22936">
    <property type="entry name" value="Pol_BBD"/>
    <property type="match status" value="1"/>
</dbReference>
<name>A0A6L2NKT8_TANCI</name>
<sequence length="1837" mass="209084">MYNAFRIQSFLASSSSVTSTFSITDTPANIKGENATHATTKELLSHIEGETDANIQENPKEPKQSIDTDIGFIGSFTHPPITKAQPITIIYHEPSISQRKGKGIATNDKEEDQRKLDKEEKIKKSKEEARLNAISKTEVIKVVRKEAKKIGIHLKEAISSKAGELFKKIQNAKHKVLKRQYTEKVRKSLELRKYKYDSYMWRISIRLRPEPTTNINIHPKTKPMLITVYRGTDGRIFDVHKPFLFQAFSISESDELREIIPKKKNTVVKDLMNSLSQRYERFRQISEELRIQSALLAPEQAPSQTSGRKHKHIELEPKKESFDWNAIELSLKISRSWSDIDKVGMEAFVSYLVAESMVKSLENERFIMKLRKLIAEHPDQEKLKSNKGLRNANHTQTLDLADIYGRFVYEENIIQRRISKKNSNNEVDERSSEEYLRDLEIKYNELALLVKVLMALGDDELTIGKSHAQNGEWVDITIRKCRDELLSLKQDKLDAVTFQIQNIKLTKLYHDLQEHLNEEKRINEKWLTSSKKVSQCISEQIPHQKKKVIGGELLTESLSKININENALIPASIGIPYSTSSPEKPLGSLSKLKDNAIDLSTSLFKRETRLRVRCSTCGSTVHSTSDHNEFDHFKKEQLGPKVVFGDNSSCITKGYGSINCGGIIFTKVAFVNGLKYNLISISQLRDAKYIVQFDNKQGTIFNANKEIVLIAPRRNDVYVLDMSSLTPNEACFFTKALKSVNWLWHKRLSHLYFKNNNKPARQNKVLGLPSLLYLSFGQNEFDHFKRDEKIQDAKAREPTKKRSRSMTGVKSYLHKHVEQLGPKVVFGDNSSCITEGYGSVNYGVNEIGIDDSSIYPPDEFLHEDDPSRQYQVDSDISYYVIPHGQSLTELTQENHVPEDDQLITQPIDVPSGNNTKVSGPITEPLVFDVTQSHISNQASTSSHPTPLDRWSRDQHIKHVNIIGNHGKGMLTRSMAAKLTSSSASKCLFADFLSKIEPKKDLNRVRMEAIRIFFAFVTYITFKVYQMYVKNAFLNGKLNEEVYVKQPLSFESSEFSNYVCKLDKALYRLKQAPRAWYETLSTFLIQNKFSSGRIDNTLFIYKLEGDVLVVQVYVDEIIYCSTSYKLYKQFEKLVTKKFETSIMGELTYFLGLQIKQDDKEISICQELYTKNLLKKYEISDSSSVKMPMVPPNNLGPDLAGKPISVQSKGITSNGCKKNPQREKVIAYASRQLKVHEQNYPTHNLELGSVVFALKIWRHYLYGTKCTVFTDHKILQHILDRKKLNMRQRCWLELLSDYDCDIRYHLGKANVVADALSRKERIEPLWVQALVMTIGLDLPKQILEAQIEALKPKNLKKEGVGAGLDYNNGKYVKHLTPKVLGGNYSSTEQVNFIRQLLAYNLITGTEVDTGEIIYSDLVTKLLNKSRPKYVSYPRFISCTLQVLLGLDYTQDKKFRDSVSPPPLAAKPKKWKSQTVTSTSPESQGPKTSGAFSKKSKIPKSKNSPTETKRDIQLASTGFPTTLDEGTRKSKPLHEGTTTHPKDSGGNKQPFYRDITFTTLDEGTAKTTPRPEGSLREKDSGGNKPLADMELLNTTDADLSGTDAKYQEDQTQSSRLRETNPLHPLLPILKHPILILQEKHKEAAVYYVNLKASIDDCYNENIAPLKEAALQSLISKKVWKSSLSCSKAQPITIIHPEPSVLQKEGKGIGTDDKAEDQRKLVKASSIVHPYPNKPDKEEKIKKAKEEASLNAIRKTEVIKVIHEEAKKIGIHPKEAISSKAGELFKKAQDAKHEVFKRQHTKKVRKSLELRKHKYDSYMSIVSSRLRPEPITDIKIHPKWL</sequence>
<evidence type="ECO:0000256" key="6">
    <source>
        <dbReference type="ARBA" id="ARBA00022801"/>
    </source>
</evidence>
<dbReference type="GO" id="GO:0004519">
    <property type="term" value="F:endonuclease activity"/>
    <property type="evidence" value="ECO:0007669"/>
    <property type="project" value="UniProtKB-KW"/>
</dbReference>
<keyword evidence="1" id="KW-0808">Transferase</keyword>
<accession>A0A6L2NKT8</accession>
<keyword evidence="4" id="KW-0645">Protease</keyword>